<dbReference type="SMART" id="SM00530">
    <property type="entry name" value="HTH_XRE"/>
    <property type="match status" value="1"/>
</dbReference>
<evidence type="ECO:0000313" key="3">
    <source>
        <dbReference type="EMBL" id="MFC5864266.1"/>
    </source>
</evidence>
<evidence type="ECO:0000259" key="2">
    <source>
        <dbReference type="PROSITE" id="PS50943"/>
    </source>
</evidence>
<accession>A0ABW1EJ01</accession>
<reference evidence="4" key="1">
    <citation type="journal article" date="2019" name="Int. J. Syst. Evol. Microbiol.">
        <title>The Global Catalogue of Microorganisms (GCM) 10K type strain sequencing project: providing services to taxonomists for standard genome sequencing and annotation.</title>
        <authorList>
            <consortium name="The Broad Institute Genomics Platform"/>
            <consortium name="The Broad Institute Genome Sequencing Center for Infectious Disease"/>
            <person name="Wu L."/>
            <person name="Ma J."/>
        </authorList>
    </citation>
    <scope>NUCLEOTIDE SEQUENCE [LARGE SCALE GENOMIC DNA]</scope>
    <source>
        <strain evidence="4">JCM 4087</strain>
    </source>
</reference>
<comment type="caution">
    <text evidence="3">The sequence shown here is derived from an EMBL/GenBank/DDBJ whole genome shotgun (WGS) entry which is preliminary data.</text>
</comment>
<protein>
    <submittedName>
        <fullName evidence="3">Helix-turn-helix domain-containing protein</fullName>
    </submittedName>
</protein>
<feature type="region of interest" description="Disordered" evidence="1">
    <location>
        <begin position="174"/>
        <end position="196"/>
    </location>
</feature>
<evidence type="ECO:0000313" key="4">
    <source>
        <dbReference type="Proteomes" id="UP001596091"/>
    </source>
</evidence>
<dbReference type="InterPro" id="IPR010982">
    <property type="entry name" value="Lambda_DNA-bd_dom_sf"/>
</dbReference>
<proteinExistence type="predicted"/>
<dbReference type="Proteomes" id="UP001596091">
    <property type="component" value="Unassembled WGS sequence"/>
</dbReference>
<keyword evidence="4" id="KW-1185">Reference proteome</keyword>
<dbReference type="InterPro" id="IPR001387">
    <property type="entry name" value="Cro/C1-type_HTH"/>
</dbReference>
<evidence type="ECO:0000256" key="1">
    <source>
        <dbReference type="SAM" id="MobiDB-lite"/>
    </source>
</evidence>
<dbReference type="SUPFAM" id="SSF47413">
    <property type="entry name" value="lambda repressor-like DNA-binding domains"/>
    <property type="match status" value="1"/>
</dbReference>
<feature type="domain" description="HTH cro/C1-type" evidence="2">
    <location>
        <begin position="36"/>
        <end position="91"/>
    </location>
</feature>
<dbReference type="Pfam" id="PF01381">
    <property type="entry name" value="HTH_3"/>
    <property type="match status" value="1"/>
</dbReference>
<feature type="compositionally biased region" description="Polar residues" evidence="1">
    <location>
        <begin position="174"/>
        <end position="187"/>
    </location>
</feature>
<sequence length="196" mass="21696">MSLLSKRGLLKRIRRSKEARSRLVESNLAKRVAYQIRATREAQDLSQSALADAVGMSQNNISRLENPDYGKHTISSLRRIADALDVALVVNFVPFSQFVDWLSGTPYLDKGLRPEALAVPKFAEEEQQKAFDSDIKYYGVFTNPVAASGVYPSRIEISTPPIPLFQSAGAITPPINSGSSRPMLSESQRVKQEWAA</sequence>
<dbReference type="Gene3D" id="1.10.260.40">
    <property type="entry name" value="lambda repressor-like DNA-binding domains"/>
    <property type="match status" value="1"/>
</dbReference>
<dbReference type="EMBL" id="JBHSPH010000009">
    <property type="protein sequence ID" value="MFC5864266.1"/>
    <property type="molecule type" value="Genomic_DNA"/>
</dbReference>
<dbReference type="CDD" id="cd00093">
    <property type="entry name" value="HTH_XRE"/>
    <property type="match status" value="1"/>
</dbReference>
<dbReference type="RefSeq" id="WP_263341998.1">
    <property type="nucleotide sequence ID" value="NZ_JAGSYH010000009.1"/>
</dbReference>
<organism evidence="3 4">
    <name type="scientific">Acidicapsa dinghuensis</name>
    <dbReference type="NCBI Taxonomy" id="2218256"/>
    <lineage>
        <taxon>Bacteria</taxon>
        <taxon>Pseudomonadati</taxon>
        <taxon>Acidobacteriota</taxon>
        <taxon>Terriglobia</taxon>
        <taxon>Terriglobales</taxon>
        <taxon>Acidobacteriaceae</taxon>
        <taxon>Acidicapsa</taxon>
    </lineage>
</organism>
<name>A0ABW1EJ01_9BACT</name>
<dbReference type="PROSITE" id="PS50943">
    <property type="entry name" value="HTH_CROC1"/>
    <property type="match status" value="1"/>
</dbReference>
<gene>
    <name evidence="3" type="ORF">ACFPT7_18315</name>
</gene>